<dbReference type="Proteomes" id="UP001500979">
    <property type="component" value="Unassembled WGS sequence"/>
</dbReference>
<gene>
    <name evidence="3" type="ORF">GCM10010470_20430</name>
</gene>
<keyword evidence="2" id="KW-0812">Transmembrane</keyword>
<protein>
    <submittedName>
        <fullName evidence="3">Uncharacterized protein</fullName>
    </submittedName>
</protein>
<dbReference type="RefSeq" id="WP_344679313.1">
    <property type="nucleotide sequence ID" value="NZ_BAAAUX010000011.1"/>
</dbReference>
<keyword evidence="2" id="KW-0472">Membrane</keyword>
<comment type="caution">
    <text evidence="3">The sequence shown here is derived from an EMBL/GenBank/DDBJ whole genome shotgun (WGS) entry which is preliminary data.</text>
</comment>
<organism evidence="3 4">
    <name type="scientific">Saccharopolyspora taberi</name>
    <dbReference type="NCBI Taxonomy" id="60895"/>
    <lineage>
        <taxon>Bacteria</taxon>
        <taxon>Bacillati</taxon>
        <taxon>Actinomycetota</taxon>
        <taxon>Actinomycetes</taxon>
        <taxon>Pseudonocardiales</taxon>
        <taxon>Pseudonocardiaceae</taxon>
        <taxon>Saccharopolyspora</taxon>
    </lineage>
</organism>
<evidence type="ECO:0000256" key="2">
    <source>
        <dbReference type="SAM" id="Phobius"/>
    </source>
</evidence>
<dbReference type="EMBL" id="BAAAUX010000011">
    <property type="protein sequence ID" value="GAA2786101.1"/>
    <property type="molecule type" value="Genomic_DNA"/>
</dbReference>
<feature type="compositionally biased region" description="Pro residues" evidence="1">
    <location>
        <begin position="43"/>
        <end position="70"/>
    </location>
</feature>
<evidence type="ECO:0000313" key="4">
    <source>
        <dbReference type="Proteomes" id="UP001500979"/>
    </source>
</evidence>
<reference evidence="3 4" key="1">
    <citation type="journal article" date="2019" name="Int. J. Syst. Evol. Microbiol.">
        <title>The Global Catalogue of Microorganisms (GCM) 10K type strain sequencing project: providing services to taxonomists for standard genome sequencing and annotation.</title>
        <authorList>
            <consortium name="The Broad Institute Genomics Platform"/>
            <consortium name="The Broad Institute Genome Sequencing Center for Infectious Disease"/>
            <person name="Wu L."/>
            <person name="Ma J."/>
        </authorList>
    </citation>
    <scope>NUCLEOTIDE SEQUENCE [LARGE SCALE GENOMIC DNA]</scope>
    <source>
        <strain evidence="3 4">JCM 9383</strain>
    </source>
</reference>
<evidence type="ECO:0000313" key="3">
    <source>
        <dbReference type="EMBL" id="GAA2786101.1"/>
    </source>
</evidence>
<feature type="region of interest" description="Disordered" evidence="1">
    <location>
        <begin position="42"/>
        <end position="72"/>
    </location>
</feature>
<feature type="transmembrane region" description="Helical" evidence="2">
    <location>
        <begin position="21"/>
        <end position="42"/>
    </location>
</feature>
<accession>A0ABN3VA79</accession>
<keyword evidence="2" id="KW-1133">Transmembrane helix</keyword>
<proteinExistence type="predicted"/>
<sequence length="177" mass="19032">MRYRRNSEDRGNSLPGSTGWLFADLMLALVVVIVMVAAVQAAPPEPPPPRPLPKPAPPTTTTNTPPPPPRLAREPVKFDVFLDYNALFANDPVAVGAARAAVQAEMWRLGGRRAGLALSFGAASNLAIGRGTAAASRFNEVVLQSMGPQFQDCSYRGYFQGSKGQEMISVEIFVFES</sequence>
<keyword evidence="4" id="KW-1185">Reference proteome</keyword>
<name>A0ABN3VA79_9PSEU</name>
<evidence type="ECO:0000256" key="1">
    <source>
        <dbReference type="SAM" id="MobiDB-lite"/>
    </source>
</evidence>